<organism evidence="3 4">
    <name type="scientific">Candidatus Lumbricidiphila eiseniae</name>
    <dbReference type="NCBI Taxonomy" id="1969409"/>
    <lineage>
        <taxon>Bacteria</taxon>
        <taxon>Bacillati</taxon>
        <taxon>Actinomycetota</taxon>
        <taxon>Actinomycetes</taxon>
        <taxon>Micrococcales</taxon>
        <taxon>Microbacteriaceae</taxon>
        <taxon>Candidatus Lumbricidiphila</taxon>
    </lineage>
</organism>
<protein>
    <recommendedName>
        <fullName evidence="5">DUF4229 domain-containing protein</fullName>
    </recommendedName>
</protein>
<sequence>MIFHERWGYTDAVKSLPSWLSYTLLRLIIFVIPLALLLAVNITPWIAGVVASLFALSASLIFLRQPRESLSTTLYEVRHRKHPEPATDDLEEDAAVEATSDSHRANTTPNPTP</sequence>
<evidence type="ECO:0008006" key="5">
    <source>
        <dbReference type="Google" id="ProtNLM"/>
    </source>
</evidence>
<feature type="transmembrane region" description="Helical" evidence="2">
    <location>
        <begin position="20"/>
        <end position="39"/>
    </location>
</feature>
<dbReference type="AlphaFoldDB" id="A0A2A6FUH4"/>
<proteinExistence type="predicted"/>
<dbReference type="Proteomes" id="UP000219994">
    <property type="component" value="Unassembled WGS sequence"/>
</dbReference>
<keyword evidence="2" id="KW-0472">Membrane</keyword>
<keyword evidence="2" id="KW-0812">Transmembrane</keyword>
<feature type="transmembrane region" description="Helical" evidence="2">
    <location>
        <begin position="45"/>
        <end position="63"/>
    </location>
</feature>
<reference evidence="4" key="1">
    <citation type="submission" date="2017-03" db="EMBL/GenBank/DDBJ databases">
        <authorList>
            <person name="Lund M.B."/>
        </authorList>
    </citation>
    <scope>NUCLEOTIDE SEQUENCE [LARGE SCALE GENOMIC DNA]</scope>
</reference>
<keyword evidence="2" id="KW-1133">Transmembrane helix</keyword>
<gene>
    <name evidence="3" type="ORF">B5766_01350</name>
</gene>
<name>A0A2A6FUH4_9MICO</name>
<evidence type="ECO:0000313" key="4">
    <source>
        <dbReference type="Proteomes" id="UP000219994"/>
    </source>
</evidence>
<evidence type="ECO:0000313" key="3">
    <source>
        <dbReference type="EMBL" id="PDQ36369.1"/>
    </source>
</evidence>
<feature type="region of interest" description="Disordered" evidence="1">
    <location>
        <begin position="78"/>
        <end position="113"/>
    </location>
</feature>
<accession>A0A2A6FUH4</accession>
<evidence type="ECO:0000256" key="2">
    <source>
        <dbReference type="SAM" id="Phobius"/>
    </source>
</evidence>
<feature type="compositionally biased region" description="Acidic residues" evidence="1">
    <location>
        <begin position="86"/>
        <end position="95"/>
    </location>
</feature>
<comment type="caution">
    <text evidence="3">The sequence shown here is derived from an EMBL/GenBank/DDBJ whole genome shotgun (WGS) entry which is preliminary data.</text>
</comment>
<evidence type="ECO:0000256" key="1">
    <source>
        <dbReference type="SAM" id="MobiDB-lite"/>
    </source>
</evidence>
<dbReference type="EMBL" id="NAEP01000017">
    <property type="protein sequence ID" value="PDQ36369.1"/>
    <property type="molecule type" value="Genomic_DNA"/>
</dbReference>